<sequence>MDIIQAMGNILTVRWAFNGKVTEGSYCTAQAVLQQIGDVGVCASWIRTFVGHKHFGLRTSCVAEVQTSGKLHVVPMLYIIKGLALEQARRAGRGRGRPQMGM</sequence>
<dbReference type="OrthoDB" id="100006at2759"/>
<evidence type="ECO:0000313" key="2">
    <source>
        <dbReference type="Proteomes" id="UP000886523"/>
    </source>
</evidence>
<organism evidence="1 2">
    <name type="scientific">Hydnum rufescens UP504</name>
    <dbReference type="NCBI Taxonomy" id="1448309"/>
    <lineage>
        <taxon>Eukaryota</taxon>
        <taxon>Fungi</taxon>
        <taxon>Dikarya</taxon>
        <taxon>Basidiomycota</taxon>
        <taxon>Agaricomycotina</taxon>
        <taxon>Agaricomycetes</taxon>
        <taxon>Cantharellales</taxon>
        <taxon>Hydnaceae</taxon>
        <taxon>Hydnum</taxon>
    </lineage>
</organism>
<dbReference type="Proteomes" id="UP000886523">
    <property type="component" value="Unassembled WGS sequence"/>
</dbReference>
<protein>
    <submittedName>
        <fullName evidence="1">Uncharacterized protein</fullName>
    </submittedName>
</protein>
<dbReference type="EMBL" id="MU129000">
    <property type="protein sequence ID" value="KAF9511422.1"/>
    <property type="molecule type" value="Genomic_DNA"/>
</dbReference>
<evidence type="ECO:0000313" key="1">
    <source>
        <dbReference type="EMBL" id="KAF9511422.1"/>
    </source>
</evidence>
<name>A0A9P6AT23_9AGAM</name>
<proteinExistence type="predicted"/>
<gene>
    <name evidence="1" type="ORF">BS47DRAFT_1171749</name>
</gene>
<reference evidence="1" key="1">
    <citation type="journal article" date="2020" name="Nat. Commun.">
        <title>Large-scale genome sequencing of mycorrhizal fungi provides insights into the early evolution of symbiotic traits.</title>
        <authorList>
            <person name="Miyauchi S."/>
            <person name="Kiss E."/>
            <person name="Kuo A."/>
            <person name="Drula E."/>
            <person name="Kohler A."/>
            <person name="Sanchez-Garcia M."/>
            <person name="Morin E."/>
            <person name="Andreopoulos B."/>
            <person name="Barry K.W."/>
            <person name="Bonito G."/>
            <person name="Buee M."/>
            <person name="Carver A."/>
            <person name="Chen C."/>
            <person name="Cichocki N."/>
            <person name="Clum A."/>
            <person name="Culley D."/>
            <person name="Crous P.W."/>
            <person name="Fauchery L."/>
            <person name="Girlanda M."/>
            <person name="Hayes R.D."/>
            <person name="Keri Z."/>
            <person name="LaButti K."/>
            <person name="Lipzen A."/>
            <person name="Lombard V."/>
            <person name="Magnuson J."/>
            <person name="Maillard F."/>
            <person name="Murat C."/>
            <person name="Nolan M."/>
            <person name="Ohm R.A."/>
            <person name="Pangilinan J."/>
            <person name="Pereira M.F."/>
            <person name="Perotto S."/>
            <person name="Peter M."/>
            <person name="Pfister S."/>
            <person name="Riley R."/>
            <person name="Sitrit Y."/>
            <person name="Stielow J.B."/>
            <person name="Szollosi G."/>
            <person name="Zifcakova L."/>
            <person name="Stursova M."/>
            <person name="Spatafora J.W."/>
            <person name="Tedersoo L."/>
            <person name="Vaario L.M."/>
            <person name="Yamada A."/>
            <person name="Yan M."/>
            <person name="Wang P."/>
            <person name="Xu J."/>
            <person name="Bruns T."/>
            <person name="Baldrian P."/>
            <person name="Vilgalys R."/>
            <person name="Dunand C."/>
            <person name="Henrissat B."/>
            <person name="Grigoriev I.V."/>
            <person name="Hibbett D."/>
            <person name="Nagy L.G."/>
            <person name="Martin F.M."/>
        </authorList>
    </citation>
    <scope>NUCLEOTIDE SEQUENCE</scope>
    <source>
        <strain evidence="1">UP504</strain>
    </source>
</reference>
<keyword evidence="2" id="KW-1185">Reference proteome</keyword>
<comment type="caution">
    <text evidence="1">The sequence shown here is derived from an EMBL/GenBank/DDBJ whole genome shotgun (WGS) entry which is preliminary data.</text>
</comment>
<accession>A0A9P6AT23</accession>
<dbReference type="AlphaFoldDB" id="A0A9P6AT23"/>